<name>A0A0F4GLE2_9PEZI</name>
<dbReference type="OrthoDB" id="3262926at2759"/>
<comment type="caution">
    <text evidence="6">The sequence shown here is derived from an EMBL/GenBank/DDBJ whole genome shotgun (WGS) entry which is preliminary data.</text>
</comment>
<accession>A0A0F4GLE2</accession>
<dbReference type="Pfam" id="PF06094">
    <property type="entry name" value="GGACT"/>
    <property type="match status" value="1"/>
</dbReference>
<sequence length="190" mass="20862">MGDFKDTLAPPAPPLPAQKPDEKVSIALKVRSAPPGWAFEGHVSEPGWDHISPPAGKYFFYGTLQDPGILSEVLGLDSVPVLRPARIVGYELKLWGQYPALVDGPAGAVVQGSLFEVVDEDAAARLANYETKAYRPRPCSIRLENEGDEEAVDGYTFKYGGDTRELSEGSFDLEVWLMRMGRAPRRSHCE</sequence>
<organism evidence="6 7">
    <name type="scientific">Zymoseptoria brevis</name>
    <dbReference type="NCBI Taxonomy" id="1047168"/>
    <lineage>
        <taxon>Eukaryota</taxon>
        <taxon>Fungi</taxon>
        <taxon>Dikarya</taxon>
        <taxon>Ascomycota</taxon>
        <taxon>Pezizomycotina</taxon>
        <taxon>Dothideomycetes</taxon>
        <taxon>Dothideomycetidae</taxon>
        <taxon>Mycosphaerellales</taxon>
        <taxon>Mycosphaerellaceae</taxon>
        <taxon>Zymoseptoria</taxon>
    </lineage>
</organism>
<evidence type="ECO:0000256" key="3">
    <source>
        <dbReference type="ARBA" id="ARBA00030602"/>
    </source>
</evidence>
<dbReference type="PANTHER" id="PTHR31544">
    <property type="entry name" value="AIG2-LIKE PROTEIN D"/>
    <property type="match status" value="1"/>
</dbReference>
<dbReference type="CDD" id="cd06661">
    <property type="entry name" value="GGCT_like"/>
    <property type="match status" value="1"/>
</dbReference>
<dbReference type="InterPro" id="IPR009288">
    <property type="entry name" value="AIG2-like_dom"/>
</dbReference>
<dbReference type="SUPFAM" id="SSF110857">
    <property type="entry name" value="Gamma-glutamyl cyclotransferase-like"/>
    <property type="match status" value="1"/>
</dbReference>
<evidence type="ECO:0000313" key="7">
    <source>
        <dbReference type="Proteomes" id="UP000033647"/>
    </source>
</evidence>
<dbReference type="Gene3D" id="3.10.490.10">
    <property type="entry name" value="Gamma-glutamyl cyclotransferase-like"/>
    <property type="match status" value="1"/>
</dbReference>
<keyword evidence="7" id="KW-1185">Reference proteome</keyword>
<dbReference type="Proteomes" id="UP000033647">
    <property type="component" value="Unassembled WGS sequence"/>
</dbReference>
<dbReference type="AlphaFoldDB" id="A0A0F4GLE2"/>
<gene>
    <name evidence="6" type="ORF">TI39_contig427g00001</name>
</gene>
<evidence type="ECO:0000256" key="2">
    <source>
        <dbReference type="ARBA" id="ARBA00022679"/>
    </source>
</evidence>
<dbReference type="EMBL" id="LAFY01000419">
    <property type="protein sequence ID" value="KJX98216.1"/>
    <property type="molecule type" value="Genomic_DNA"/>
</dbReference>
<dbReference type="InterPro" id="IPR036568">
    <property type="entry name" value="GGCT-like_sf"/>
</dbReference>
<dbReference type="InterPro" id="IPR045038">
    <property type="entry name" value="AIG2-like"/>
</dbReference>
<keyword evidence="2" id="KW-0808">Transferase</keyword>
<proteinExistence type="inferred from homology"/>
<evidence type="ECO:0000256" key="1">
    <source>
        <dbReference type="ARBA" id="ARBA00008861"/>
    </source>
</evidence>
<evidence type="ECO:0000259" key="5">
    <source>
        <dbReference type="Pfam" id="PF06094"/>
    </source>
</evidence>
<feature type="domain" description="Gamma-glutamylcyclotransferase AIG2-like" evidence="5">
    <location>
        <begin position="58"/>
        <end position="161"/>
    </location>
</feature>
<feature type="region of interest" description="Disordered" evidence="4">
    <location>
        <begin position="1"/>
        <end position="20"/>
    </location>
</feature>
<dbReference type="PANTHER" id="PTHR31544:SF4">
    <property type="entry name" value="GAMMA-GLUTAMYLCYCLOTRANSFERASE-RELATED"/>
    <property type="match status" value="1"/>
</dbReference>
<evidence type="ECO:0000256" key="4">
    <source>
        <dbReference type="SAM" id="MobiDB-lite"/>
    </source>
</evidence>
<dbReference type="GO" id="GO:0016740">
    <property type="term" value="F:transferase activity"/>
    <property type="evidence" value="ECO:0007669"/>
    <property type="project" value="UniProtKB-KW"/>
</dbReference>
<protein>
    <recommendedName>
        <fullName evidence="3">Putative gamma-glutamylcyclotransferase</fullName>
    </recommendedName>
</protein>
<comment type="similarity">
    <text evidence="1">Belongs to the gamma-glutamylcyclotransferase family.</text>
</comment>
<reference evidence="6 7" key="1">
    <citation type="submission" date="2015-03" db="EMBL/GenBank/DDBJ databases">
        <title>RNA-seq based gene annotation and comparative genomics of four Zymoseptoria species reveal species-specific pathogenicity related genes and transposable element activity.</title>
        <authorList>
            <person name="Grandaubert J."/>
            <person name="Bhattacharyya A."/>
            <person name="Stukenbrock E.H."/>
        </authorList>
    </citation>
    <scope>NUCLEOTIDE SEQUENCE [LARGE SCALE GENOMIC DNA]</scope>
    <source>
        <strain evidence="6 7">Zb18110</strain>
    </source>
</reference>
<evidence type="ECO:0000313" key="6">
    <source>
        <dbReference type="EMBL" id="KJX98216.1"/>
    </source>
</evidence>
<dbReference type="InterPro" id="IPR013024">
    <property type="entry name" value="GGCT-like"/>
</dbReference>